<dbReference type="SUPFAM" id="SSF53335">
    <property type="entry name" value="S-adenosyl-L-methionine-dependent methyltransferases"/>
    <property type="match status" value="1"/>
</dbReference>
<evidence type="ECO:0000256" key="1">
    <source>
        <dbReference type="ARBA" id="ARBA00004173"/>
    </source>
</evidence>
<gene>
    <name evidence="14" type="ORF">g.23527</name>
</gene>
<dbReference type="InterPro" id="IPR029063">
    <property type="entry name" value="SAM-dependent_MTases_sf"/>
</dbReference>
<keyword evidence="7" id="KW-0809">Transit peptide</keyword>
<reference evidence="14" key="1">
    <citation type="submission" date="2015-11" db="EMBL/GenBank/DDBJ databases">
        <title>De novo transcriptome assembly of four potential Pierce s Disease insect vectors from Arizona vineyards.</title>
        <authorList>
            <person name="Tassone E.E."/>
        </authorList>
    </citation>
    <scope>NUCLEOTIDE SEQUENCE</scope>
</reference>
<keyword evidence="8" id="KW-0496">Mitochondrion</keyword>
<evidence type="ECO:0000256" key="2">
    <source>
        <dbReference type="ARBA" id="ARBA00022552"/>
    </source>
</evidence>
<feature type="domain" description="SAM-dependent MTase RsmB/NOP-type" evidence="13">
    <location>
        <begin position="210"/>
        <end position="510"/>
    </location>
</feature>
<dbReference type="Gene3D" id="3.40.50.150">
    <property type="entry name" value="Vaccinia Virus protein VP39"/>
    <property type="match status" value="1"/>
</dbReference>
<dbReference type="InterPro" id="IPR023267">
    <property type="entry name" value="RCMT"/>
</dbReference>
<dbReference type="GO" id="GO:0003723">
    <property type="term" value="F:RNA binding"/>
    <property type="evidence" value="ECO:0007669"/>
    <property type="project" value="UniProtKB-UniRule"/>
</dbReference>
<evidence type="ECO:0000256" key="11">
    <source>
        <dbReference type="PROSITE-ProRule" id="PRU01023"/>
    </source>
</evidence>
<dbReference type="PRINTS" id="PR02008">
    <property type="entry name" value="RCMTFAMILY"/>
</dbReference>
<feature type="region of interest" description="Disordered" evidence="12">
    <location>
        <begin position="149"/>
        <end position="169"/>
    </location>
</feature>
<dbReference type="PROSITE" id="PS51686">
    <property type="entry name" value="SAM_MT_RSMB_NOP"/>
    <property type="match status" value="1"/>
</dbReference>
<keyword evidence="6 11" id="KW-0694">RNA-binding</keyword>
<keyword evidence="3 11" id="KW-0489">Methyltransferase</keyword>
<feature type="active site" description="Nucleophile" evidence="11">
    <location>
        <position position="435"/>
    </location>
</feature>
<dbReference type="PANTHER" id="PTHR22808">
    <property type="entry name" value="NCL1 YEAST -RELATED NOL1/NOP2/FMU SUN DOMAIN-CONTAINING"/>
    <property type="match status" value="1"/>
</dbReference>
<feature type="compositionally biased region" description="Basic and acidic residues" evidence="12">
    <location>
        <begin position="149"/>
        <end position="167"/>
    </location>
</feature>
<evidence type="ECO:0000313" key="14">
    <source>
        <dbReference type="EMBL" id="JAS94191.1"/>
    </source>
</evidence>
<evidence type="ECO:0000256" key="6">
    <source>
        <dbReference type="ARBA" id="ARBA00022884"/>
    </source>
</evidence>
<evidence type="ECO:0000256" key="5">
    <source>
        <dbReference type="ARBA" id="ARBA00022691"/>
    </source>
</evidence>
<feature type="binding site" evidence="11">
    <location>
        <position position="380"/>
    </location>
    <ligand>
        <name>S-adenosyl-L-methionine</name>
        <dbReference type="ChEBI" id="CHEBI:59789"/>
    </ligand>
</feature>
<organism evidence="14">
    <name type="scientific">Homalodisca liturata</name>
    <dbReference type="NCBI Taxonomy" id="320908"/>
    <lineage>
        <taxon>Eukaryota</taxon>
        <taxon>Metazoa</taxon>
        <taxon>Ecdysozoa</taxon>
        <taxon>Arthropoda</taxon>
        <taxon>Hexapoda</taxon>
        <taxon>Insecta</taxon>
        <taxon>Pterygota</taxon>
        <taxon>Neoptera</taxon>
        <taxon>Paraneoptera</taxon>
        <taxon>Hemiptera</taxon>
        <taxon>Auchenorrhyncha</taxon>
        <taxon>Membracoidea</taxon>
        <taxon>Cicadellidae</taxon>
        <taxon>Cicadellinae</taxon>
        <taxon>Proconiini</taxon>
        <taxon>Homalodisca</taxon>
    </lineage>
</organism>
<proteinExistence type="inferred from homology"/>
<dbReference type="PANTHER" id="PTHR22808:SF3">
    <property type="entry name" value="5-METHYLCYTOSINE RRNA METHYLTRANSFERASE NSUN4"/>
    <property type="match status" value="1"/>
</dbReference>
<dbReference type="GO" id="GO:0005762">
    <property type="term" value="C:mitochondrial large ribosomal subunit"/>
    <property type="evidence" value="ECO:0007669"/>
    <property type="project" value="TreeGrafter"/>
</dbReference>
<comment type="catalytic activity">
    <reaction evidence="10">
        <text>a cytidine in rRNA + S-adenosyl-L-methionine = a 5-methylcytidine in rRNA + S-adenosyl-L-homocysteine + H(+)</text>
        <dbReference type="Rhea" id="RHEA:61484"/>
        <dbReference type="Rhea" id="RHEA-COMP:15836"/>
        <dbReference type="Rhea" id="RHEA-COMP:15837"/>
        <dbReference type="ChEBI" id="CHEBI:15378"/>
        <dbReference type="ChEBI" id="CHEBI:57856"/>
        <dbReference type="ChEBI" id="CHEBI:59789"/>
        <dbReference type="ChEBI" id="CHEBI:74483"/>
        <dbReference type="ChEBI" id="CHEBI:82748"/>
    </reaction>
</comment>
<evidence type="ECO:0000256" key="10">
    <source>
        <dbReference type="ARBA" id="ARBA00049302"/>
    </source>
</evidence>
<protein>
    <recommendedName>
        <fullName evidence="9">NOL1/NOP2/Sun domain family member 4</fullName>
    </recommendedName>
</protein>
<dbReference type="InterPro" id="IPR049560">
    <property type="entry name" value="MeTrfase_RsmB-F_NOP2_cat"/>
</dbReference>
<dbReference type="AlphaFoldDB" id="A0A1B6J4V4"/>
<evidence type="ECO:0000256" key="7">
    <source>
        <dbReference type="ARBA" id="ARBA00022946"/>
    </source>
</evidence>
<feature type="binding site" evidence="11">
    <location>
        <position position="334"/>
    </location>
    <ligand>
        <name>S-adenosyl-L-methionine</name>
        <dbReference type="ChEBI" id="CHEBI:59789"/>
    </ligand>
</feature>
<comment type="subcellular location">
    <subcellularLocation>
        <location evidence="1">Mitochondrion</location>
    </subcellularLocation>
</comment>
<dbReference type="GO" id="GO:0008173">
    <property type="term" value="F:RNA methyltransferase activity"/>
    <property type="evidence" value="ECO:0007669"/>
    <property type="project" value="InterPro"/>
</dbReference>
<evidence type="ECO:0000256" key="9">
    <source>
        <dbReference type="ARBA" id="ARBA00042050"/>
    </source>
</evidence>
<sequence>MMNLFQSNLYAANSVLRVINAVVKQCRANSVWATKRKPKTSADVALDYFDNIYSPIFGKQWPSIRLALLSPHKYCAVVNNYGDNDSLCTQLQNEGAINMRELFESYQNVLSKKKRSSKKKKELKHVYALDKKLEKIVAKQRDEELGKIYPEGAERLQPDYSSDKSSDINKGNLETEELIKQAKSPLEKSLSDANIDTNRQIDPAEGLSSSKLNEFVPVSKLIGKENFVSEAEHFSFFNEAEDFPVTVEPEESLHFPAHLQVYTFDQGNISTFTPSKSGTSGVLGYYLMDAGSVLPVLALGLRPGDTVLDMCAAPGGKSLLCLQTLYPDLVVCNDVSKSRLNRLSYIMQQYVTDWEQKVIITQEHGAGILGTDKYSKILVDVPCTTDRLSVMESDNNIFKPSRNKERILLPQLQVELLFQALKLVKKGGAVVYSTCSLNPAQNDGVVQMALRKVWEETSMKIVVKDLSPALEPVKVVFKFAEPRCLKYGSLIVPYLPSNFGPMYFCKLEKEE</sequence>
<comment type="caution">
    <text evidence="11">Lacks conserved residue(s) required for the propagation of feature annotation.</text>
</comment>
<keyword evidence="4 11" id="KW-0808">Transferase</keyword>
<evidence type="ECO:0000256" key="4">
    <source>
        <dbReference type="ARBA" id="ARBA00022679"/>
    </source>
</evidence>
<dbReference type="FunFam" id="3.40.50.150:FF:000055">
    <property type="entry name" value="5-methylcytosine rRNA methyltransferase NSUN4"/>
    <property type="match status" value="1"/>
</dbReference>
<dbReference type="EMBL" id="GECU01013515">
    <property type="protein sequence ID" value="JAS94191.1"/>
    <property type="molecule type" value="Transcribed_RNA"/>
</dbReference>
<accession>A0A1B6J4V4</accession>
<evidence type="ECO:0000256" key="3">
    <source>
        <dbReference type="ARBA" id="ARBA00022603"/>
    </source>
</evidence>
<comment type="similarity">
    <text evidence="11">Belongs to the class I-like SAM-binding methyltransferase superfamily. RsmB/NOP family.</text>
</comment>
<name>A0A1B6J4V4_9HEMI</name>
<evidence type="ECO:0000256" key="8">
    <source>
        <dbReference type="ARBA" id="ARBA00023128"/>
    </source>
</evidence>
<dbReference type="Pfam" id="PF01189">
    <property type="entry name" value="Methyltr_RsmB-F"/>
    <property type="match status" value="1"/>
</dbReference>
<dbReference type="Gene3D" id="6.20.240.40">
    <property type="match status" value="2"/>
</dbReference>
<evidence type="ECO:0000259" key="13">
    <source>
        <dbReference type="PROSITE" id="PS51686"/>
    </source>
</evidence>
<keyword evidence="5 11" id="KW-0949">S-adenosyl-L-methionine</keyword>
<dbReference type="InterPro" id="IPR001678">
    <property type="entry name" value="MeTrfase_RsmB-F_NOP2_dom"/>
</dbReference>
<evidence type="ECO:0000256" key="12">
    <source>
        <dbReference type="SAM" id="MobiDB-lite"/>
    </source>
</evidence>
<dbReference type="GO" id="GO:0031167">
    <property type="term" value="P:rRNA methylation"/>
    <property type="evidence" value="ECO:0007669"/>
    <property type="project" value="TreeGrafter"/>
</dbReference>
<keyword evidence="2" id="KW-0698">rRNA processing</keyword>
<feature type="binding site" evidence="11">
    <location>
        <begin position="311"/>
        <end position="317"/>
    </location>
    <ligand>
        <name>S-adenosyl-L-methionine</name>
        <dbReference type="ChEBI" id="CHEBI:59789"/>
    </ligand>
</feature>